<organism evidence="2 3">
    <name type="scientific">Piptocephalis cylindrospora</name>
    <dbReference type="NCBI Taxonomy" id="1907219"/>
    <lineage>
        <taxon>Eukaryota</taxon>
        <taxon>Fungi</taxon>
        <taxon>Fungi incertae sedis</taxon>
        <taxon>Zoopagomycota</taxon>
        <taxon>Zoopagomycotina</taxon>
        <taxon>Zoopagomycetes</taxon>
        <taxon>Zoopagales</taxon>
        <taxon>Piptocephalidaceae</taxon>
        <taxon>Piptocephalis</taxon>
    </lineage>
</organism>
<evidence type="ECO:0000313" key="2">
    <source>
        <dbReference type="EMBL" id="RKP13809.1"/>
    </source>
</evidence>
<name>A0A4V1IY98_9FUNG</name>
<reference evidence="3" key="1">
    <citation type="journal article" date="2018" name="Nat. Microbiol.">
        <title>Leveraging single-cell genomics to expand the fungal tree of life.</title>
        <authorList>
            <person name="Ahrendt S.R."/>
            <person name="Quandt C.A."/>
            <person name="Ciobanu D."/>
            <person name="Clum A."/>
            <person name="Salamov A."/>
            <person name="Andreopoulos B."/>
            <person name="Cheng J.F."/>
            <person name="Woyke T."/>
            <person name="Pelin A."/>
            <person name="Henrissat B."/>
            <person name="Reynolds N.K."/>
            <person name="Benny G.L."/>
            <person name="Smith M.E."/>
            <person name="James T.Y."/>
            <person name="Grigoriev I.V."/>
        </authorList>
    </citation>
    <scope>NUCLEOTIDE SEQUENCE [LARGE SCALE GENOMIC DNA]</scope>
</reference>
<feature type="region of interest" description="Disordered" evidence="1">
    <location>
        <begin position="190"/>
        <end position="250"/>
    </location>
</feature>
<dbReference type="EMBL" id="KZ987940">
    <property type="protein sequence ID" value="RKP13809.1"/>
    <property type="molecule type" value="Genomic_DNA"/>
</dbReference>
<sequence>MGYPIHFSSAHPPQYRHSLTAKRCLHHRSTPPRIRIPEDAEVEQAEREQADIGWLLEPPSNHIPRRVDIYEGYGEGPAEQEYSSGDSAAAFTPIPPPHRWSSSPTPPPPVSAQPLISRSRSFYPNVVPTSHIVYPPTWEDDDDLQMESGDGRSGWSEWRGEGRDGRFPVTSTPILQHEGLSDHRFFSGDYHTHLSASPPRPSGGGTPTADGAVEVVEWVEQGSHSPSPPFHSPSPPFHSASPPFPTPSIPSISSLDLPAINPAIQSRHNQEAIAMQAAYAGWLRQAQSRRDRFQRLVDEQTARLHRLQLYSRRFQSQGTQP</sequence>
<feature type="compositionally biased region" description="Pro residues" evidence="1">
    <location>
        <begin position="93"/>
        <end position="111"/>
    </location>
</feature>
<proteinExistence type="predicted"/>
<evidence type="ECO:0000313" key="3">
    <source>
        <dbReference type="Proteomes" id="UP000267251"/>
    </source>
</evidence>
<evidence type="ECO:0000256" key="1">
    <source>
        <dbReference type="SAM" id="MobiDB-lite"/>
    </source>
</evidence>
<keyword evidence="3" id="KW-1185">Reference proteome</keyword>
<feature type="region of interest" description="Disordered" evidence="1">
    <location>
        <begin position="75"/>
        <end position="112"/>
    </location>
</feature>
<feature type="compositionally biased region" description="Pro residues" evidence="1">
    <location>
        <begin position="226"/>
        <end position="248"/>
    </location>
</feature>
<protein>
    <submittedName>
        <fullName evidence="2">Uncharacterized protein</fullName>
    </submittedName>
</protein>
<dbReference type="Proteomes" id="UP000267251">
    <property type="component" value="Unassembled WGS sequence"/>
</dbReference>
<gene>
    <name evidence="2" type="ORF">BJ684DRAFT_15830</name>
</gene>
<accession>A0A4V1IY98</accession>
<dbReference type="AlphaFoldDB" id="A0A4V1IY98"/>